<comment type="caution">
    <text evidence="1">The sequence shown here is derived from an EMBL/GenBank/DDBJ whole genome shotgun (WGS) entry which is preliminary data.</text>
</comment>
<organism evidence="1 2">
    <name type="scientific">Novosphingobium capsulatum</name>
    <dbReference type="NCBI Taxonomy" id="13688"/>
    <lineage>
        <taxon>Bacteria</taxon>
        <taxon>Pseudomonadati</taxon>
        <taxon>Pseudomonadota</taxon>
        <taxon>Alphaproteobacteria</taxon>
        <taxon>Sphingomonadales</taxon>
        <taxon>Sphingomonadaceae</taxon>
        <taxon>Novosphingobium</taxon>
    </lineage>
</organism>
<dbReference type="EMBL" id="JAVDRD010000003">
    <property type="protein sequence ID" value="MDR6510632.1"/>
    <property type="molecule type" value="Genomic_DNA"/>
</dbReference>
<sequence length="59" mass="6466">MYICICNAIREKDLRQAARCHARGDAEALYGTLGCQAQCRQCLDDADDVVADERACAMA</sequence>
<reference evidence="1 2" key="1">
    <citation type="submission" date="2023-07" db="EMBL/GenBank/DDBJ databases">
        <title>Sorghum-associated microbial communities from plants grown in Nebraska, USA.</title>
        <authorList>
            <person name="Schachtman D."/>
        </authorList>
    </citation>
    <scope>NUCLEOTIDE SEQUENCE [LARGE SCALE GENOMIC DNA]</scope>
    <source>
        <strain evidence="1 2">DS1027</strain>
    </source>
</reference>
<dbReference type="InterPro" id="IPR041854">
    <property type="entry name" value="BFD-like_2Fe2S-bd_dom_sf"/>
</dbReference>
<gene>
    <name evidence="1" type="ORF">J2792_001498</name>
</gene>
<proteinExistence type="predicted"/>
<evidence type="ECO:0000313" key="1">
    <source>
        <dbReference type="EMBL" id="MDR6510632.1"/>
    </source>
</evidence>
<protein>
    <submittedName>
        <fullName evidence="1">Bacterioferritin-associated ferredoxin</fullName>
    </submittedName>
</protein>
<evidence type="ECO:0000313" key="2">
    <source>
        <dbReference type="Proteomes" id="UP001184150"/>
    </source>
</evidence>
<dbReference type="Gene3D" id="1.10.10.1100">
    <property type="entry name" value="BFD-like [2Fe-2S]-binding domain"/>
    <property type="match status" value="1"/>
</dbReference>
<dbReference type="Proteomes" id="UP001184150">
    <property type="component" value="Unassembled WGS sequence"/>
</dbReference>
<accession>A0ABU1MKS5</accession>
<name>A0ABU1MKS5_9SPHN</name>
<dbReference type="RefSeq" id="WP_022676501.1">
    <property type="nucleotide sequence ID" value="NZ_CP140000.1"/>
</dbReference>
<keyword evidence="2" id="KW-1185">Reference proteome</keyword>